<evidence type="ECO:0000256" key="4">
    <source>
        <dbReference type="ARBA" id="ARBA00022764"/>
    </source>
</evidence>
<keyword evidence="4 7" id="KW-0574">Periplasm</keyword>
<dbReference type="InterPro" id="IPR012336">
    <property type="entry name" value="Thioredoxin-like_fold"/>
</dbReference>
<keyword evidence="11" id="KW-1185">Reference proteome</keyword>
<keyword evidence="10" id="KW-0413">Isomerase</keyword>
<evidence type="ECO:0000256" key="7">
    <source>
        <dbReference type="RuleBase" id="RU364038"/>
    </source>
</evidence>
<organism evidence="10 11">
    <name type="scientific">Shewanella corallii</name>
    <dbReference type="NCBI Taxonomy" id="560080"/>
    <lineage>
        <taxon>Bacteria</taxon>
        <taxon>Pseudomonadati</taxon>
        <taxon>Pseudomonadota</taxon>
        <taxon>Gammaproteobacteria</taxon>
        <taxon>Alteromonadales</taxon>
        <taxon>Shewanellaceae</taxon>
        <taxon>Shewanella</taxon>
    </lineage>
</organism>
<comment type="function">
    <text evidence="7">Required for disulfide bond formation in some periplasmic proteins. Acts by transferring its disulfide bond to other proteins and is reduced in the process.</text>
</comment>
<dbReference type="RefSeq" id="WP_248935196.1">
    <property type="nucleotide sequence ID" value="NZ_JAKIKT010000002.1"/>
</dbReference>
<protein>
    <recommendedName>
        <fullName evidence="7">Thiol:disulfide interchange protein</fullName>
    </recommendedName>
</protein>
<dbReference type="EMBL" id="JAKIKT010000002">
    <property type="protein sequence ID" value="MCL2913556.1"/>
    <property type="molecule type" value="Genomic_DNA"/>
</dbReference>
<dbReference type="InterPro" id="IPR018950">
    <property type="entry name" value="DiS-bond_isomerase_DsbC/G_N"/>
</dbReference>
<proteinExistence type="inferred from homology"/>
<evidence type="ECO:0000259" key="8">
    <source>
        <dbReference type="Pfam" id="PF10411"/>
    </source>
</evidence>
<feature type="chain" id="PRO_5044956543" description="Thiol:disulfide interchange protein" evidence="7">
    <location>
        <begin position="23"/>
        <end position="239"/>
    </location>
</feature>
<evidence type="ECO:0000256" key="1">
    <source>
        <dbReference type="ARBA" id="ARBA00004418"/>
    </source>
</evidence>
<dbReference type="PROSITE" id="PS00194">
    <property type="entry name" value="THIOREDOXIN_1"/>
    <property type="match status" value="1"/>
</dbReference>
<dbReference type="SUPFAM" id="SSF52833">
    <property type="entry name" value="Thioredoxin-like"/>
    <property type="match status" value="1"/>
</dbReference>
<keyword evidence="5" id="KW-1015">Disulfide bond</keyword>
<dbReference type="CDD" id="cd03020">
    <property type="entry name" value="DsbA_DsbC_DsbG"/>
    <property type="match status" value="1"/>
</dbReference>
<dbReference type="SUPFAM" id="SSF54423">
    <property type="entry name" value="DsbC/DsbG N-terminal domain-like"/>
    <property type="match status" value="1"/>
</dbReference>
<keyword evidence="6 7" id="KW-0676">Redox-active center</keyword>
<comment type="subcellular location">
    <subcellularLocation>
        <location evidence="1 7">Periplasm</location>
    </subcellularLocation>
</comment>
<dbReference type="Pfam" id="PF13098">
    <property type="entry name" value="Thioredoxin_2"/>
    <property type="match status" value="1"/>
</dbReference>
<dbReference type="Pfam" id="PF10411">
    <property type="entry name" value="DsbC_N"/>
    <property type="match status" value="1"/>
</dbReference>
<evidence type="ECO:0000256" key="2">
    <source>
        <dbReference type="ARBA" id="ARBA00009813"/>
    </source>
</evidence>
<feature type="signal peptide" evidence="7">
    <location>
        <begin position="1"/>
        <end position="22"/>
    </location>
</feature>
<dbReference type="NCBIfam" id="NF008129">
    <property type="entry name" value="PRK10877.1"/>
    <property type="match status" value="1"/>
</dbReference>
<dbReference type="Proteomes" id="UP001202831">
    <property type="component" value="Unassembled WGS sequence"/>
</dbReference>
<name>A0ABT0N526_9GAMM</name>
<dbReference type="InterPro" id="IPR017937">
    <property type="entry name" value="Thioredoxin_CS"/>
</dbReference>
<dbReference type="InterPro" id="IPR009094">
    <property type="entry name" value="DiS-bond_isomerase_DsbC/G_N_sf"/>
</dbReference>
<comment type="similarity">
    <text evidence="2 7">Belongs to the thioredoxin family. DsbC subfamily.</text>
</comment>
<evidence type="ECO:0000259" key="9">
    <source>
        <dbReference type="Pfam" id="PF13098"/>
    </source>
</evidence>
<sequence length="239" mass="26213">MKFTRAISLTAALVMSAFAAQAADIKNADVLKQKLSDTLGLEVADLQPSPISGLYQALTDRGVIYVTEDGSKLVHGNIYDMDRGMLNLTDAALAGPRKEMIKEFEDDMLVYKAKDEKHVITVFTDVTCGYCRKMHNEMKDYNDAGITVRYLAFPRQGVPSKNAEDMRSIWCAADPLQAMNDAQNGKRVPTAKCDAKITEQYQLGGTLGVTGTPAVVLEDGILIPGYQPADSLLRMLETR</sequence>
<dbReference type="InterPro" id="IPR051470">
    <property type="entry name" value="Thiol:disulfide_interchange"/>
</dbReference>
<dbReference type="InterPro" id="IPR033954">
    <property type="entry name" value="DiS-bond_Isoase_DsbC/G"/>
</dbReference>
<evidence type="ECO:0000313" key="10">
    <source>
        <dbReference type="EMBL" id="MCL2913556.1"/>
    </source>
</evidence>
<feature type="domain" description="Disulphide bond isomerase DsbC/G N-terminal" evidence="8">
    <location>
        <begin position="23"/>
        <end position="89"/>
    </location>
</feature>
<reference evidence="10 11" key="1">
    <citation type="submission" date="2022-01" db="EMBL/GenBank/DDBJ databases">
        <title>Whole genome-based taxonomy of the Shewanellaceae.</title>
        <authorList>
            <person name="Martin-Rodriguez A.J."/>
        </authorList>
    </citation>
    <scope>NUCLEOTIDE SEQUENCE [LARGE SCALE GENOMIC DNA]</scope>
    <source>
        <strain evidence="10 11">DSM 21332</strain>
    </source>
</reference>
<dbReference type="Gene3D" id="3.10.450.70">
    <property type="entry name" value="Disulphide bond isomerase, DsbC/G, N-terminal"/>
    <property type="match status" value="1"/>
</dbReference>
<gene>
    <name evidence="10" type="primary">dsbC</name>
    <name evidence="10" type="ORF">L2725_07110</name>
</gene>
<dbReference type="Gene3D" id="3.40.30.10">
    <property type="entry name" value="Glutaredoxin"/>
    <property type="match status" value="1"/>
</dbReference>
<dbReference type="PANTHER" id="PTHR35272">
    <property type="entry name" value="THIOL:DISULFIDE INTERCHANGE PROTEIN DSBC-RELATED"/>
    <property type="match status" value="1"/>
</dbReference>
<evidence type="ECO:0000256" key="6">
    <source>
        <dbReference type="ARBA" id="ARBA00023284"/>
    </source>
</evidence>
<keyword evidence="3 7" id="KW-0732">Signal</keyword>
<feature type="domain" description="Thioredoxin-like fold" evidence="9">
    <location>
        <begin position="113"/>
        <end position="236"/>
    </location>
</feature>
<dbReference type="PANTHER" id="PTHR35272:SF3">
    <property type="entry name" value="THIOL:DISULFIDE INTERCHANGE PROTEIN DSBC"/>
    <property type="match status" value="1"/>
</dbReference>
<dbReference type="GO" id="GO:0003756">
    <property type="term" value="F:protein disulfide isomerase activity"/>
    <property type="evidence" value="ECO:0007669"/>
    <property type="project" value="UniProtKB-EC"/>
</dbReference>
<evidence type="ECO:0000256" key="5">
    <source>
        <dbReference type="ARBA" id="ARBA00023157"/>
    </source>
</evidence>
<comment type="caution">
    <text evidence="10">The sequence shown here is derived from an EMBL/GenBank/DDBJ whole genome shotgun (WGS) entry which is preliminary data.</text>
</comment>
<dbReference type="InterPro" id="IPR036249">
    <property type="entry name" value="Thioredoxin-like_sf"/>
</dbReference>
<accession>A0ABT0N526</accession>
<evidence type="ECO:0000256" key="3">
    <source>
        <dbReference type="ARBA" id="ARBA00022729"/>
    </source>
</evidence>
<evidence type="ECO:0000313" key="11">
    <source>
        <dbReference type="Proteomes" id="UP001202831"/>
    </source>
</evidence>